<evidence type="ECO:0000313" key="2">
    <source>
        <dbReference type="Proteomes" id="UP000199144"/>
    </source>
</evidence>
<sequence length="320" mass="33911">MIGLRKNEQDAIIHVVKDLLGKMKRREIFKATVAAALGVSNAAEAQQTTGWAAIVDGLAVYQSETDLSGGGAFSVDRQFLRAGALYRSPEGASFGVLASFGRFSYDFNSIGSALWGDVRDIRLSAPIRFGVGEHAKVLISPSVRWDYENDASASDGVTYGVFAGVSWEVSDTLEIGPAFGAFSQLGSNDLDLFPALLVSWDMAPRWNLSTGTGLGASQGPGVTLSYQATDRTRISFIARSEKSRFRLDNAGLAPGGVGEDTSVPVVLSLVYTPNPGASVSAFAGAELDGRLNLENTAGTLVSSQSYDVAPILGLSFRFMF</sequence>
<keyword evidence="2" id="KW-1185">Reference proteome</keyword>
<accession>A0A1I4M046</accession>
<dbReference type="Proteomes" id="UP000199144">
    <property type="component" value="Unassembled WGS sequence"/>
</dbReference>
<reference evidence="1 2" key="1">
    <citation type="submission" date="2016-10" db="EMBL/GenBank/DDBJ databases">
        <authorList>
            <person name="de Groot N.N."/>
        </authorList>
    </citation>
    <scope>NUCLEOTIDE SEQUENCE [LARGE SCALE GENOMIC DNA]</scope>
    <source>
        <strain evidence="1 2">DSM 15283</strain>
    </source>
</reference>
<dbReference type="STRING" id="254406.SAMN04488042_102307"/>
<dbReference type="RefSeq" id="WP_242654747.1">
    <property type="nucleotide sequence ID" value="NZ_FOTQ01000002.1"/>
</dbReference>
<dbReference type="AlphaFoldDB" id="A0A1I4M046"/>
<evidence type="ECO:0000313" key="1">
    <source>
        <dbReference type="EMBL" id="SFL96347.1"/>
    </source>
</evidence>
<name>A0A1I4M046_9RHOB</name>
<dbReference type="EMBL" id="FOTQ01000002">
    <property type="protein sequence ID" value="SFL96347.1"/>
    <property type="molecule type" value="Genomic_DNA"/>
</dbReference>
<protein>
    <submittedName>
        <fullName evidence="1">Uncharacterized protein</fullName>
    </submittedName>
</protein>
<gene>
    <name evidence="1" type="ORF">SAMN04488042_102307</name>
</gene>
<organism evidence="1 2">
    <name type="scientific">Shimia aestuarii</name>
    <dbReference type="NCBI Taxonomy" id="254406"/>
    <lineage>
        <taxon>Bacteria</taxon>
        <taxon>Pseudomonadati</taxon>
        <taxon>Pseudomonadota</taxon>
        <taxon>Alphaproteobacteria</taxon>
        <taxon>Rhodobacterales</taxon>
        <taxon>Roseobacteraceae</taxon>
    </lineage>
</organism>
<proteinExistence type="predicted"/>